<accession>A0A6D2J7Y6</accession>
<dbReference type="SMART" id="SM01037">
    <property type="entry name" value="Bet_v_1"/>
    <property type="match status" value="1"/>
</dbReference>
<evidence type="ECO:0000313" key="3">
    <source>
        <dbReference type="Proteomes" id="UP000467841"/>
    </source>
</evidence>
<name>A0A6D2J7Y6_9BRAS</name>
<dbReference type="InterPro" id="IPR000916">
    <property type="entry name" value="Bet_v_I/MLP"/>
</dbReference>
<organism evidence="2 3">
    <name type="scientific">Microthlaspi erraticum</name>
    <dbReference type="NCBI Taxonomy" id="1685480"/>
    <lineage>
        <taxon>Eukaryota</taxon>
        <taxon>Viridiplantae</taxon>
        <taxon>Streptophyta</taxon>
        <taxon>Embryophyta</taxon>
        <taxon>Tracheophyta</taxon>
        <taxon>Spermatophyta</taxon>
        <taxon>Magnoliopsida</taxon>
        <taxon>eudicotyledons</taxon>
        <taxon>Gunneridae</taxon>
        <taxon>Pentapetalae</taxon>
        <taxon>rosids</taxon>
        <taxon>malvids</taxon>
        <taxon>Brassicales</taxon>
        <taxon>Brassicaceae</taxon>
        <taxon>Coluteocarpeae</taxon>
        <taxon>Microthlaspi</taxon>
    </lineage>
</organism>
<evidence type="ECO:0000313" key="2">
    <source>
        <dbReference type="EMBL" id="CAA7036084.1"/>
    </source>
</evidence>
<gene>
    <name evidence="2" type="ORF">MERR_LOCUS23319</name>
</gene>
<dbReference type="GO" id="GO:0006952">
    <property type="term" value="P:defense response"/>
    <property type="evidence" value="ECO:0007669"/>
    <property type="project" value="InterPro"/>
</dbReference>
<sequence>MTLNGVLSTVIDVKSPADEFFKSIVQGALRIPGKDDLDTESIHWVKRIITVKFNRDEISESFKTPRGTVTVTPKEEGDGSHVMCTVKFEKINEYIEVPQYLLDAAHKIFTEMDDDLLH</sequence>
<dbReference type="InterPro" id="IPR051761">
    <property type="entry name" value="MLP-like_ligand-binding"/>
</dbReference>
<evidence type="ECO:0000259" key="1">
    <source>
        <dbReference type="SMART" id="SM01037"/>
    </source>
</evidence>
<proteinExistence type="predicted"/>
<dbReference type="AlphaFoldDB" id="A0A6D2J7Y6"/>
<reference evidence="2" key="1">
    <citation type="submission" date="2020-01" db="EMBL/GenBank/DDBJ databases">
        <authorList>
            <person name="Mishra B."/>
        </authorList>
    </citation>
    <scope>NUCLEOTIDE SEQUENCE [LARGE SCALE GENOMIC DNA]</scope>
</reference>
<dbReference type="PANTHER" id="PTHR31907">
    <property type="entry name" value="MLP-LIKE PROTEIN 423"/>
    <property type="match status" value="1"/>
</dbReference>
<dbReference type="Pfam" id="PF00407">
    <property type="entry name" value="Bet_v_1"/>
    <property type="match status" value="1"/>
</dbReference>
<comment type="caution">
    <text evidence="2">The sequence shown here is derived from an EMBL/GenBank/DDBJ whole genome shotgun (WGS) entry which is preliminary data.</text>
</comment>
<dbReference type="InterPro" id="IPR023393">
    <property type="entry name" value="START-like_dom_sf"/>
</dbReference>
<dbReference type="Proteomes" id="UP000467841">
    <property type="component" value="Unassembled WGS sequence"/>
</dbReference>
<dbReference type="EMBL" id="CACVBM020001163">
    <property type="protein sequence ID" value="CAA7036084.1"/>
    <property type="molecule type" value="Genomic_DNA"/>
</dbReference>
<feature type="domain" description="Bet v I/Major latex protein" evidence="1">
    <location>
        <begin position="2"/>
        <end position="118"/>
    </location>
</feature>
<dbReference type="Gene3D" id="3.30.530.20">
    <property type="match status" value="1"/>
</dbReference>
<keyword evidence="3" id="KW-1185">Reference proteome</keyword>
<protein>
    <recommendedName>
        <fullName evidence="1">Bet v I/Major latex protein domain-containing protein</fullName>
    </recommendedName>
</protein>
<dbReference type="SUPFAM" id="SSF55961">
    <property type="entry name" value="Bet v1-like"/>
    <property type="match status" value="1"/>
</dbReference>